<proteinExistence type="predicted"/>
<feature type="compositionally biased region" description="Basic residues" evidence="2">
    <location>
        <begin position="977"/>
        <end position="991"/>
    </location>
</feature>
<evidence type="ECO:0000313" key="5">
    <source>
        <dbReference type="Proteomes" id="UP001187531"/>
    </source>
</evidence>
<dbReference type="SMART" id="SM00367">
    <property type="entry name" value="LRR_CC"/>
    <property type="match status" value="3"/>
</dbReference>
<evidence type="ECO:0000259" key="3">
    <source>
        <dbReference type="PROSITE" id="PS50181"/>
    </source>
</evidence>
<dbReference type="InterPro" id="IPR032675">
    <property type="entry name" value="LRR_dom_sf"/>
</dbReference>
<dbReference type="Gene3D" id="3.80.10.10">
    <property type="entry name" value="Ribonuclease Inhibitor"/>
    <property type="match status" value="2"/>
</dbReference>
<feature type="region of interest" description="Disordered" evidence="2">
    <location>
        <begin position="501"/>
        <end position="531"/>
    </location>
</feature>
<dbReference type="Proteomes" id="UP001187531">
    <property type="component" value="Unassembled WGS sequence"/>
</dbReference>
<feature type="compositionally biased region" description="Polar residues" evidence="2">
    <location>
        <begin position="295"/>
        <end position="305"/>
    </location>
</feature>
<reference evidence="4" key="1">
    <citation type="submission" date="2023-07" db="EMBL/GenBank/DDBJ databases">
        <title>Chromosome-level genome assembly of Artemia franciscana.</title>
        <authorList>
            <person name="Jo E."/>
        </authorList>
    </citation>
    <scope>NUCLEOTIDE SEQUENCE</scope>
    <source>
        <tissue evidence="4">Whole body</tissue>
    </source>
</reference>
<dbReference type="CDD" id="cd22119">
    <property type="entry name" value="F-box_FBXL6"/>
    <property type="match status" value="1"/>
</dbReference>
<accession>A0AA88KUQ6</accession>
<dbReference type="PANTHER" id="PTHR38926:SF5">
    <property type="entry name" value="F-BOX AND LEUCINE-RICH REPEAT PROTEIN 6"/>
    <property type="match status" value="1"/>
</dbReference>
<dbReference type="InterPro" id="IPR047922">
    <property type="entry name" value="FBXL6_F-box"/>
</dbReference>
<dbReference type="SUPFAM" id="SSF52047">
    <property type="entry name" value="RNI-like"/>
    <property type="match status" value="1"/>
</dbReference>
<sequence>MSVGVFKRLAKHLINYICFVVFISKSYAKLDLINRSQIFTQQTGAGIKFNDRYPKRLVWFEQMDASEFHDLFFGNGCDYPTNDTSQFNNEEGAQDASTWDFDFQQLLGDDHTGEQNEIPVVTPTLQHNSQLLNSSVDEIEKNYLKSKAHKESELSLQFTQELPKFNTFSKYQESGRFYKNDTPLSLTSPNILSLSAGFTSKPDLGSFSTKHGNNFQSQPITQHFSKKSSPYQQPNSSPYQPLAALPESPYTKQLESPYGSVKSDSSYKAIESPYSTGKQIESSFGATKPVGSPYSLNNFQSQPITQQYSKKSSPYQQPTSSPYQPISALPESPYTKQLESPYGSVKSDSSYKAIESPYSAGKQVEPSFGVTKPVGSPYSLNKPLESPYSMNKSVGSPYGLAKPVESPCNIGVPSNNAYTLTQESPYNPVKPVGSPYCGQKSSPYGFDLMHKLDTVYQCGKPAETAFPKTVEGSFSKSVESPFSKSVESPFSKSVESPFSRPIESPFSRSIESPFSRPIESPFSKPAESPYSFPRSAESQAVLSQSVDSPYSMPQSAENPILCGKLIGSPHRLSRSNELPNISNHPLDTSFSLQSSLSYNMLPSEGTDKSIDLLTKNVELSNFQCETNMGLLDFSSATPGSSVYISSSPSRIPNNPKTPLEILENNLSDNFGASEADPVVDDITHLINKQVENFTAETLNDSFCSTTPDECNKTDECNKSVECDMIIHESLSSLHATSPGKTITEGKTNVEPEDAIPSPSEPEDLSKTRCSVDEKLEELFRNEEKVTTCLDPIDEVERKLEALHNSSKLPVKTKPTTNCIMDVFQTPPSTSSSPCDLLSVPCDRSKLVQNENKTDQSSSAMLSPSSNEGDVNQRVKTCSCILCQEHFSRRKHRKKRKRENSLHFKSEVCSDKVGIKLKISRSTASESFIPPIPDPQVILNETNSKHQPNLKTEPKSRPHPDYSLMKPDFLKKPLVKEKQKRVSRKKRAKKRKPDSSESEFEDWSLKDLQGSGKHVPCNVPSEASEKVRLSQQSPWATQLPPGILERIFNEVTEIEGCLPSLVRLSKVCRSWKHVASSPELWHTIDLSSNWVKERHRTERKLVWLLQHRLTGATDLNLGGWNSAFRPGIVQLIASNCSKLEGLNLNGCSAITQDHMIYLAQALKSLKRLDLSNVSDITQSGKSSPVSQSAITDITKILGSRLTHLNLAANSTSGLSNVINAIAASCNNLQVLDLSNVKNYNKDIALINIEKLQGGCKKLRVLRLTNIQMRLASSSSKDQALSQGFPELEELSVAVSSKHDSGIDDLALERIVKASSKLRLLDVRGCVSISYSSLVRITAWDLEQLFLSGCKATRFGGDGLELVIRKWGHSLEVLDLSWSTAPEALDIALATLAEQENSPIKSLDLSGSAVGYAAVKTVLEKCIRLGNLNLSSCRGLPRGMKRNYSNSVEVAELRSAIEAGRFDEKPDTDNES</sequence>
<evidence type="ECO:0000256" key="2">
    <source>
        <dbReference type="SAM" id="MobiDB-lite"/>
    </source>
</evidence>
<feature type="compositionally biased region" description="Low complexity" evidence="2">
    <location>
        <begin position="306"/>
        <end position="327"/>
    </location>
</feature>
<feature type="region of interest" description="Disordered" evidence="2">
    <location>
        <begin position="944"/>
        <end position="1031"/>
    </location>
</feature>
<comment type="caution">
    <text evidence="4">The sequence shown here is derived from an EMBL/GenBank/DDBJ whole genome shotgun (WGS) entry which is preliminary data.</text>
</comment>
<feature type="compositionally biased region" description="Low complexity" evidence="2">
    <location>
        <begin position="227"/>
        <end position="241"/>
    </location>
</feature>
<feature type="region of interest" description="Disordered" evidence="2">
    <location>
        <begin position="295"/>
        <end position="349"/>
    </location>
</feature>
<feature type="domain" description="F-box" evidence="3">
    <location>
        <begin position="1032"/>
        <end position="1083"/>
    </location>
</feature>
<name>A0AA88KUQ6_ARTSF</name>
<evidence type="ECO:0000256" key="1">
    <source>
        <dbReference type="ARBA" id="ARBA00022786"/>
    </source>
</evidence>
<dbReference type="InterPro" id="IPR006553">
    <property type="entry name" value="Leu-rich_rpt_Cys-con_subtyp"/>
</dbReference>
<feature type="region of interest" description="Disordered" evidence="2">
    <location>
        <begin position="849"/>
        <end position="870"/>
    </location>
</feature>
<dbReference type="GO" id="GO:0019005">
    <property type="term" value="C:SCF ubiquitin ligase complex"/>
    <property type="evidence" value="ECO:0007669"/>
    <property type="project" value="InterPro"/>
</dbReference>
<dbReference type="InterPro" id="IPR036047">
    <property type="entry name" value="F-box-like_dom_sf"/>
</dbReference>
<feature type="compositionally biased region" description="Basic and acidic residues" evidence="2">
    <location>
        <begin position="967"/>
        <end position="976"/>
    </location>
</feature>
<feature type="region of interest" description="Disordered" evidence="2">
    <location>
        <begin position="735"/>
        <end position="767"/>
    </location>
</feature>
<dbReference type="PANTHER" id="PTHR38926">
    <property type="entry name" value="F-BOX DOMAIN CONTAINING PROTEIN, EXPRESSED"/>
    <property type="match status" value="1"/>
</dbReference>
<keyword evidence="5" id="KW-1185">Reference proteome</keyword>
<feature type="region of interest" description="Disordered" evidence="2">
    <location>
        <begin position="205"/>
        <end position="244"/>
    </location>
</feature>
<feature type="compositionally biased region" description="Polar residues" evidence="2">
    <location>
        <begin position="735"/>
        <end position="746"/>
    </location>
</feature>
<feature type="compositionally biased region" description="Polar residues" evidence="2">
    <location>
        <begin position="206"/>
        <end position="223"/>
    </location>
</feature>
<dbReference type="SUPFAM" id="SSF81383">
    <property type="entry name" value="F-box domain"/>
    <property type="match status" value="1"/>
</dbReference>
<dbReference type="PROSITE" id="PS50181">
    <property type="entry name" value="FBOX"/>
    <property type="match status" value="1"/>
</dbReference>
<gene>
    <name evidence="4" type="ORF">QYM36_017693</name>
</gene>
<organism evidence="4 5">
    <name type="scientific">Artemia franciscana</name>
    <name type="common">Brine shrimp</name>
    <name type="synonym">Artemia sanfranciscana</name>
    <dbReference type="NCBI Taxonomy" id="6661"/>
    <lineage>
        <taxon>Eukaryota</taxon>
        <taxon>Metazoa</taxon>
        <taxon>Ecdysozoa</taxon>
        <taxon>Arthropoda</taxon>
        <taxon>Crustacea</taxon>
        <taxon>Branchiopoda</taxon>
        <taxon>Anostraca</taxon>
        <taxon>Artemiidae</taxon>
        <taxon>Artemia</taxon>
    </lineage>
</organism>
<protein>
    <recommendedName>
        <fullName evidence="3">F-box domain-containing protein</fullName>
    </recommendedName>
</protein>
<dbReference type="EMBL" id="JAVRJZ010000052">
    <property type="protein sequence ID" value="KAK2703977.1"/>
    <property type="molecule type" value="Genomic_DNA"/>
</dbReference>
<dbReference type="SMART" id="SM00256">
    <property type="entry name" value="FBOX"/>
    <property type="match status" value="1"/>
</dbReference>
<dbReference type="Pfam" id="PF12937">
    <property type="entry name" value="F-box-like"/>
    <property type="match status" value="1"/>
</dbReference>
<evidence type="ECO:0000313" key="4">
    <source>
        <dbReference type="EMBL" id="KAK2703977.1"/>
    </source>
</evidence>
<keyword evidence="1" id="KW-0833">Ubl conjugation pathway</keyword>
<dbReference type="InterPro" id="IPR001810">
    <property type="entry name" value="F-box_dom"/>
</dbReference>